<evidence type="ECO:0000256" key="1">
    <source>
        <dbReference type="SAM" id="MobiDB-lite"/>
    </source>
</evidence>
<feature type="compositionally biased region" description="Polar residues" evidence="1">
    <location>
        <begin position="9"/>
        <end position="29"/>
    </location>
</feature>
<proteinExistence type="predicted"/>
<reference evidence="2" key="1">
    <citation type="submission" date="2018-11" db="EMBL/GenBank/DDBJ databases">
        <authorList>
            <consortium name="Genoscope - CEA"/>
            <person name="William W."/>
        </authorList>
    </citation>
    <scope>NUCLEOTIDE SEQUENCE</scope>
</reference>
<name>A0A3P6GIF9_BRAOL</name>
<organism evidence="2">
    <name type="scientific">Brassica oleracea</name>
    <name type="common">Wild cabbage</name>
    <dbReference type="NCBI Taxonomy" id="3712"/>
    <lineage>
        <taxon>Eukaryota</taxon>
        <taxon>Viridiplantae</taxon>
        <taxon>Streptophyta</taxon>
        <taxon>Embryophyta</taxon>
        <taxon>Tracheophyta</taxon>
        <taxon>Spermatophyta</taxon>
        <taxon>Magnoliopsida</taxon>
        <taxon>eudicotyledons</taxon>
        <taxon>Gunneridae</taxon>
        <taxon>Pentapetalae</taxon>
        <taxon>rosids</taxon>
        <taxon>malvids</taxon>
        <taxon>Brassicales</taxon>
        <taxon>Brassicaceae</taxon>
        <taxon>Brassiceae</taxon>
        <taxon>Brassica</taxon>
    </lineage>
</organism>
<sequence length="68" mass="7639">MTTRRNLERNGNSEITASPSWSYHSGQKNTQHKPSKIHPDQAAKTVTKTTSYGTVHLLIQLLYLNAIC</sequence>
<dbReference type="AlphaFoldDB" id="A0A3P6GIF9"/>
<dbReference type="EMBL" id="LR031879">
    <property type="protein sequence ID" value="VDD56645.1"/>
    <property type="molecule type" value="Genomic_DNA"/>
</dbReference>
<protein>
    <submittedName>
        <fullName evidence="2">Uncharacterized protein</fullName>
    </submittedName>
</protein>
<feature type="region of interest" description="Disordered" evidence="1">
    <location>
        <begin position="1"/>
        <end position="43"/>
    </location>
</feature>
<accession>A0A3P6GIF9</accession>
<evidence type="ECO:0000313" key="2">
    <source>
        <dbReference type="EMBL" id="VDD56645.1"/>
    </source>
</evidence>
<gene>
    <name evidence="2" type="ORF">BOLC8T49874H</name>
</gene>